<dbReference type="PANTHER" id="PTHR33507:SF4">
    <property type="entry name" value="NODULATION COMPETITIVENESS PROTEIN NFED"/>
    <property type="match status" value="1"/>
</dbReference>
<dbReference type="Pfam" id="PF24961">
    <property type="entry name" value="NfeD_membrane"/>
    <property type="match status" value="1"/>
</dbReference>
<evidence type="ECO:0000259" key="6">
    <source>
        <dbReference type="Pfam" id="PF01957"/>
    </source>
</evidence>
<accession>A9WGU8</accession>
<evidence type="ECO:0000256" key="2">
    <source>
        <dbReference type="ARBA" id="ARBA00022692"/>
    </source>
</evidence>
<evidence type="ECO:0000313" key="9">
    <source>
        <dbReference type="Proteomes" id="UP000002008"/>
    </source>
</evidence>
<evidence type="ECO:0000256" key="4">
    <source>
        <dbReference type="ARBA" id="ARBA00023136"/>
    </source>
</evidence>
<evidence type="ECO:0000256" key="3">
    <source>
        <dbReference type="ARBA" id="ARBA00022989"/>
    </source>
</evidence>
<dbReference type="STRING" id="324602.Caur_3065"/>
<keyword evidence="9" id="KW-1185">Reference proteome</keyword>
<feature type="domain" description="NfeD integral membrane" evidence="7">
    <location>
        <begin position="264"/>
        <end position="379"/>
    </location>
</feature>
<feature type="transmembrane region" description="Helical" evidence="5">
    <location>
        <begin position="21"/>
        <end position="44"/>
    </location>
</feature>
<feature type="domain" description="NfeD-like C-terminal" evidence="6">
    <location>
        <begin position="398"/>
        <end position="453"/>
    </location>
</feature>
<dbReference type="Proteomes" id="UP000002008">
    <property type="component" value="Chromosome"/>
</dbReference>
<dbReference type="InParanoid" id="A9WGU8"/>
<dbReference type="InterPro" id="IPR052165">
    <property type="entry name" value="Membrane_assoc_protease"/>
</dbReference>
<dbReference type="Pfam" id="PF01957">
    <property type="entry name" value="NfeD"/>
    <property type="match status" value="1"/>
</dbReference>
<dbReference type="HOGENOM" id="CLU_024619_1_0_0"/>
<dbReference type="GO" id="GO:0016020">
    <property type="term" value="C:membrane"/>
    <property type="evidence" value="ECO:0007669"/>
    <property type="project" value="UniProtKB-SubCell"/>
</dbReference>
<dbReference type="FunFam" id="2.40.50.140:FF:000336">
    <property type="entry name" value="Membrane-bound serine protease"/>
    <property type="match status" value="1"/>
</dbReference>
<sequence>MRYCFRQGRLHLDGNTTDRGLVTWIYRLMLVGLLWMLLATGVAAQSVQPIYFVEYDGVLSSYAAGYLRRALREAEAANAQALIVQLTPRGAVMQEARTLAGEIAEAKVPVVVFISPAGHDAGAAGTWLLAAAHVAAMAPESQFGIAAPLFVPAMGVSETTQELLLNEQLQQFEEWGAARQRDVSWADVALRSGFIATAAQAIEGSPPIIDIVARDVDELLLRLEGRVITLADGSQVTLATLGGRPRVVEVNLIEAVLLVLANPTVVFILLIMAGLAFYAEFLSPTVGILAGLGVILLAGAIVGMIALPVQWLSVLGILIAFGLVAADLFVPSHGTLTVIGVGIMIASSLTLFDQVQAPGVTVALWAVILVAVLIAIFAISGVWLALRSRNRPVTTGQEGLIGRLAEVRKRLDPEGMVFVEGALWRAVCENGTAEEGEFVRVTGIYALRLTVRRIDTGESSPPQL</sequence>
<dbReference type="eggNOG" id="COG1030">
    <property type="taxonomic scope" value="Bacteria"/>
</dbReference>
<evidence type="ECO:0000313" key="8">
    <source>
        <dbReference type="EMBL" id="ABY36264.1"/>
    </source>
</evidence>
<reference evidence="9" key="1">
    <citation type="journal article" date="2011" name="BMC Genomics">
        <title>Complete genome sequence of the filamentous anoxygenic phototrophic bacterium Chloroflexus aurantiacus.</title>
        <authorList>
            <person name="Tang K.H."/>
            <person name="Barry K."/>
            <person name="Chertkov O."/>
            <person name="Dalin E."/>
            <person name="Han C.S."/>
            <person name="Hauser L.J."/>
            <person name="Honchak B.M."/>
            <person name="Karbach L.E."/>
            <person name="Land M.L."/>
            <person name="Lapidus A."/>
            <person name="Larimer F.W."/>
            <person name="Mikhailova N."/>
            <person name="Pitluck S."/>
            <person name="Pierson B.K."/>
            <person name="Blankenship R.E."/>
        </authorList>
    </citation>
    <scope>NUCLEOTIDE SEQUENCE [LARGE SCALE GENOMIC DNA]</scope>
    <source>
        <strain evidence="9">ATCC 29366 / DSM 635 / J-10-fl</strain>
    </source>
</reference>
<evidence type="ECO:0000259" key="7">
    <source>
        <dbReference type="Pfam" id="PF24961"/>
    </source>
</evidence>
<feature type="transmembrane region" description="Helical" evidence="5">
    <location>
        <begin position="255"/>
        <end position="279"/>
    </location>
</feature>
<dbReference type="PANTHER" id="PTHR33507">
    <property type="entry name" value="INNER MEMBRANE PROTEIN YBBJ"/>
    <property type="match status" value="1"/>
</dbReference>
<keyword evidence="4 5" id="KW-0472">Membrane</keyword>
<organism evidence="8 9">
    <name type="scientific">Chloroflexus aurantiacus (strain ATCC 29366 / DSM 635 / J-10-fl)</name>
    <dbReference type="NCBI Taxonomy" id="324602"/>
    <lineage>
        <taxon>Bacteria</taxon>
        <taxon>Bacillati</taxon>
        <taxon>Chloroflexota</taxon>
        <taxon>Chloroflexia</taxon>
        <taxon>Chloroflexales</taxon>
        <taxon>Chloroflexineae</taxon>
        <taxon>Chloroflexaceae</taxon>
        <taxon>Chloroflexus</taxon>
    </lineage>
</organism>
<dbReference type="KEGG" id="cau:Caur_3065"/>
<feature type="transmembrane region" description="Helical" evidence="5">
    <location>
        <begin position="286"/>
        <end position="305"/>
    </location>
</feature>
<dbReference type="InterPro" id="IPR029045">
    <property type="entry name" value="ClpP/crotonase-like_dom_sf"/>
</dbReference>
<gene>
    <name evidence="8" type="ordered locus">Caur_3065</name>
</gene>
<feature type="transmembrane region" description="Helical" evidence="5">
    <location>
        <begin position="335"/>
        <end position="352"/>
    </location>
</feature>
<dbReference type="InterPro" id="IPR012340">
    <property type="entry name" value="NA-bd_OB-fold"/>
</dbReference>
<keyword evidence="3 5" id="KW-1133">Transmembrane helix</keyword>
<dbReference type="FunCoup" id="A9WGU8">
    <property type="interactions" value="7"/>
</dbReference>
<keyword evidence="2 5" id="KW-0812">Transmembrane</keyword>
<dbReference type="Gene3D" id="2.40.50.140">
    <property type="entry name" value="Nucleic acid-binding proteins"/>
    <property type="match status" value="1"/>
</dbReference>
<comment type="subcellular location">
    <subcellularLocation>
        <location evidence="1">Membrane</location>
        <topology evidence="1">Multi-pass membrane protein</topology>
    </subcellularLocation>
</comment>
<name>A9WGU8_CHLAA</name>
<dbReference type="EMBL" id="CP000909">
    <property type="protein sequence ID" value="ABY36264.1"/>
    <property type="molecule type" value="Genomic_DNA"/>
</dbReference>
<dbReference type="InterPro" id="IPR056739">
    <property type="entry name" value="NfeD_membrane"/>
</dbReference>
<dbReference type="PATRIC" id="fig|324602.8.peg.3468"/>
<dbReference type="SUPFAM" id="SSF52096">
    <property type="entry name" value="ClpP/crotonase"/>
    <property type="match status" value="1"/>
</dbReference>
<evidence type="ECO:0000256" key="5">
    <source>
        <dbReference type="SAM" id="Phobius"/>
    </source>
</evidence>
<dbReference type="SUPFAM" id="SSF141322">
    <property type="entry name" value="NfeD domain-like"/>
    <property type="match status" value="1"/>
</dbReference>
<protein>
    <submittedName>
        <fullName evidence="8">Uncharacterized protein</fullName>
    </submittedName>
</protein>
<feature type="transmembrane region" description="Helical" evidence="5">
    <location>
        <begin position="364"/>
        <end position="386"/>
    </location>
</feature>
<dbReference type="Gene3D" id="3.90.226.10">
    <property type="entry name" value="2-enoyl-CoA Hydratase, Chain A, domain 1"/>
    <property type="match status" value="1"/>
</dbReference>
<proteinExistence type="predicted"/>
<dbReference type="AlphaFoldDB" id="A9WGU8"/>
<dbReference type="InterPro" id="IPR002810">
    <property type="entry name" value="NfeD-like_C"/>
</dbReference>
<feature type="transmembrane region" description="Helical" evidence="5">
    <location>
        <begin position="311"/>
        <end position="330"/>
    </location>
</feature>
<dbReference type="EnsemblBacteria" id="ABY36264">
    <property type="protein sequence ID" value="ABY36264"/>
    <property type="gene ID" value="Caur_3065"/>
</dbReference>
<evidence type="ECO:0000256" key="1">
    <source>
        <dbReference type="ARBA" id="ARBA00004141"/>
    </source>
</evidence>